<name>A0A839UER0_9HYPH</name>
<gene>
    <name evidence="1" type="ORF">FHS21_006072</name>
</gene>
<organism evidence="1 2">
    <name type="scientific">Phyllobacterium trifolii</name>
    <dbReference type="NCBI Taxonomy" id="300193"/>
    <lineage>
        <taxon>Bacteria</taxon>
        <taxon>Pseudomonadati</taxon>
        <taxon>Pseudomonadota</taxon>
        <taxon>Alphaproteobacteria</taxon>
        <taxon>Hyphomicrobiales</taxon>
        <taxon>Phyllobacteriaceae</taxon>
        <taxon>Phyllobacterium</taxon>
    </lineage>
</organism>
<sequence>MRERRLNLPSTTDNVFEQYRPQVKVTVPVEPLVEEMRKQIEQEV</sequence>
<evidence type="ECO:0000313" key="2">
    <source>
        <dbReference type="Proteomes" id="UP000554520"/>
    </source>
</evidence>
<comment type="caution">
    <text evidence="1">The sequence shown here is derived from an EMBL/GenBank/DDBJ whole genome shotgun (WGS) entry which is preliminary data.</text>
</comment>
<accession>A0A839UER0</accession>
<dbReference type="Proteomes" id="UP000554520">
    <property type="component" value="Unassembled WGS sequence"/>
</dbReference>
<keyword evidence="2" id="KW-1185">Reference proteome</keyword>
<protein>
    <submittedName>
        <fullName evidence="1">Uncharacterized protein</fullName>
    </submittedName>
</protein>
<dbReference type="EMBL" id="JACHXN010000036">
    <property type="protein sequence ID" value="MBB3149618.1"/>
    <property type="molecule type" value="Genomic_DNA"/>
</dbReference>
<proteinExistence type="predicted"/>
<evidence type="ECO:0000313" key="1">
    <source>
        <dbReference type="EMBL" id="MBB3149618.1"/>
    </source>
</evidence>
<reference evidence="1 2" key="1">
    <citation type="submission" date="2020-08" db="EMBL/GenBank/DDBJ databases">
        <title>Genomic Encyclopedia of Type Strains, Phase III (KMG-III): the genomes of soil and plant-associated and newly described type strains.</title>
        <authorList>
            <person name="Whitman W."/>
        </authorList>
    </citation>
    <scope>NUCLEOTIDE SEQUENCE [LARGE SCALE GENOMIC DNA]</scope>
    <source>
        <strain evidence="1 2">CECT 7015</strain>
    </source>
</reference>
<dbReference type="AlphaFoldDB" id="A0A839UER0"/>